<comment type="caution">
    <text evidence="2">The sequence shown here is derived from an EMBL/GenBank/DDBJ whole genome shotgun (WGS) entry which is preliminary data.</text>
</comment>
<dbReference type="SUPFAM" id="SSF55729">
    <property type="entry name" value="Acyl-CoA N-acyltransferases (Nat)"/>
    <property type="match status" value="1"/>
</dbReference>
<keyword evidence="2" id="KW-0012">Acyltransferase</keyword>
<evidence type="ECO:0000313" key="3">
    <source>
        <dbReference type="Proteomes" id="UP000566663"/>
    </source>
</evidence>
<dbReference type="PROSITE" id="PS51186">
    <property type="entry name" value="GNAT"/>
    <property type="match status" value="1"/>
</dbReference>
<dbReference type="AlphaFoldDB" id="A0A7W8HY18"/>
<dbReference type="Gene3D" id="3.40.630.30">
    <property type="match status" value="1"/>
</dbReference>
<sequence>MRETNRMIVRPEKPEDIPSIRTLTDAAFVGVEHSSRTEAAIVDALRAADALTLSLVAELQGSIIGHVGFSPVLIDGRDIGWSGLGPVSVSPGLQRGGVGSALIKQGLDKLARRGAQGCVVLGDPDYYGRFGFSSDHALRYGDVPAGYFQSLLLAGELAAGEVTYHAAFEAT</sequence>
<dbReference type="InterPro" id="IPR016181">
    <property type="entry name" value="Acyl_CoA_acyltransferase"/>
</dbReference>
<dbReference type="GO" id="GO:0016747">
    <property type="term" value="F:acyltransferase activity, transferring groups other than amino-acyl groups"/>
    <property type="evidence" value="ECO:0007669"/>
    <property type="project" value="InterPro"/>
</dbReference>
<dbReference type="InterPro" id="IPR000182">
    <property type="entry name" value="GNAT_dom"/>
</dbReference>
<name>A0A7W8HY18_9CAUL</name>
<proteinExistence type="predicted"/>
<keyword evidence="2" id="KW-0808">Transferase</keyword>
<dbReference type="Proteomes" id="UP000566663">
    <property type="component" value="Unassembled WGS sequence"/>
</dbReference>
<dbReference type="EC" id="2.3.1.-" evidence="2"/>
<gene>
    <name evidence="2" type="ORF">HNQ67_001434</name>
</gene>
<dbReference type="CDD" id="cd04301">
    <property type="entry name" value="NAT_SF"/>
    <property type="match status" value="1"/>
</dbReference>
<evidence type="ECO:0000313" key="2">
    <source>
        <dbReference type="EMBL" id="MBB5291920.1"/>
    </source>
</evidence>
<feature type="domain" description="N-acetyltransferase" evidence="1">
    <location>
        <begin position="7"/>
        <end position="154"/>
    </location>
</feature>
<organism evidence="2 3">
    <name type="scientific">Brevundimonas basaltis</name>
    <dbReference type="NCBI Taxonomy" id="472166"/>
    <lineage>
        <taxon>Bacteria</taxon>
        <taxon>Pseudomonadati</taxon>
        <taxon>Pseudomonadota</taxon>
        <taxon>Alphaproteobacteria</taxon>
        <taxon>Caulobacterales</taxon>
        <taxon>Caulobacteraceae</taxon>
        <taxon>Brevundimonas</taxon>
    </lineage>
</organism>
<dbReference type="Pfam" id="PF00583">
    <property type="entry name" value="Acetyltransf_1"/>
    <property type="match status" value="1"/>
</dbReference>
<reference evidence="2 3" key="1">
    <citation type="submission" date="2020-08" db="EMBL/GenBank/DDBJ databases">
        <title>Genomic Encyclopedia of Type Strains, Phase IV (KMG-IV): sequencing the most valuable type-strain genomes for metagenomic binning, comparative biology and taxonomic classification.</title>
        <authorList>
            <person name="Goeker M."/>
        </authorList>
    </citation>
    <scope>NUCLEOTIDE SEQUENCE [LARGE SCALE GENOMIC DNA]</scope>
    <source>
        <strain evidence="2 3">DSM 25335</strain>
    </source>
</reference>
<accession>A0A7W8HY18</accession>
<protein>
    <submittedName>
        <fullName evidence="2">Putative acetyltransferase</fullName>
        <ecNumber evidence="2">2.3.1.-</ecNumber>
    </submittedName>
</protein>
<dbReference type="EMBL" id="JACHFZ010000002">
    <property type="protein sequence ID" value="MBB5291920.1"/>
    <property type="molecule type" value="Genomic_DNA"/>
</dbReference>
<keyword evidence="3" id="KW-1185">Reference proteome</keyword>
<evidence type="ECO:0000259" key="1">
    <source>
        <dbReference type="PROSITE" id="PS51186"/>
    </source>
</evidence>